<keyword evidence="6 7" id="KW-0472">Membrane</keyword>
<comment type="subcellular location">
    <subcellularLocation>
        <location evidence="1">Cell membrane</location>
        <topology evidence="1">Multi-pass membrane protein</topology>
    </subcellularLocation>
</comment>
<keyword evidence="2" id="KW-0813">Transport</keyword>
<name>A0A286GLR5_9PROT</name>
<dbReference type="Gene3D" id="1.10.1760.20">
    <property type="match status" value="1"/>
</dbReference>
<keyword evidence="5 7" id="KW-1133">Transmembrane helix</keyword>
<dbReference type="OrthoDB" id="9792317at2"/>
<evidence type="ECO:0000256" key="2">
    <source>
        <dbReference type="ARBA" id="ARBA00022448"/>
    </source>
</evidence>
<evidence type="ECO:0000256" key="1">
    <source>
        <dbReference type="ARBA" id="ARBA00004651"/>
    </source>
</evidence>
<evidence type="ECO:0000313" key="9">
    <source>
        <dbReference type="Proteomes" id="UP000219621"/>
    </source>
</evidence>
<dbReference type="Pfam" id="PF01891">
    <property type="entry name" value="CbiM"/>
    <property type="match status" value="1"/>
</dbReference>
<dbReference type="PANTHER" id="PTHR34229:SF1">
    <property type="entry name" value="METAL TRANSPORT PROTEIN HI_1621-RELATED"/>
    <property type="match status" value="1"/>
</dbReference>
<evidence type="ECO:0000256" key="4">
    <source>
        <dbReference type="ARBA" id="ARBA00022692"/>
    </source>
</evidence>
<dbReference type="GO" id="GO:0000041">
    <property type="term" value="P:transition metal ion transport"/>
    <property type="evidence" value="ECO:0007669"/>
    <property type="project" value="InterPro"/>
</dbReference>
<evidence type="ECO:0000313" key="8">
    <source>
        <dbReference type="EMBL" id="SOD96458.1"/>
    </source>
</evidence>
<feature type="transmembrane region" description="Helical" evidence="7">
    <location>
        <begin position="69"/>
        <end position="95"/>
    </location>
</feature>
<evidence type="ECO:0000256" key="7">
    <source>
        <dbReference type="SAM" id="Phobius"/>
    </source>
</evidence>
<organism evidence="8 9">
    <name type="scientific">Caenispirillum bisanense</name>
    <dbReference type="NCBI Taxonomy" id="414052"/>
    <lineage>
        <taxon>Bacteria</taxon>
        <taxon>Pseudomonadati</taxon>
        <taxon>Pseudomonadota</taxon>
        <taxon>Alphaproteobacteria</taxon>
        <taxon>Rhodospirillales</taxon>
        <taxon>Novispirillaceae</taxon>
        <taxon>Caenispirillum</taxon>
    </lineage>
</organism>
<evidence type="ECO:0000256" key="3">
    <source>
        <dbReference type="ARBA" id="ARBA00022475"/>
    </source>
</evidence>
<feature type="transmembrane region" description="Helical" evidence="7">
    <location>
        <begin position="101"/>
        <end position="119"/>
    </location>
</feature>
<feature type="transmembrane region" description="Helical" evidence="7">
    <location>
        <begin position="131"/>
        <end position="155"/>
    </location>
</feature>
<dbReference type="NCBIfam" id="NF004904">
    <property type="entry name" value="PRK06265.1-4"/>
    <property type="match status" value="1"/>
</dbReference>
<reference evidence="8 9" key="1">
    <citation type="submission" date="2017-09" db="EMBL/GenBank/DDBJ databases">
        <authorList>
            <person name="Ehlers B."/>
            <person name="Leendertz F.H."/>
        </authorList>
    </citation>
    <scope>NUCLEOTIDE SEQUENCE [LARGE SCALE GENOMIC DNA]</scope>
    <source>
        <strain evidence="8 9">USBA 140</strain>
    </source>
</reference>
<keyword evidence="3" id="KW-1003">Cell membrane</keyword>
<dbReference type="AlphaFoldDB" id="A0A286GLR5"/>
<evidence type="ECO:0000256" key="5">
    <source>
        <dbReference type="ARBA" id="ARBA00022989"/>
    </source>
</evidence>
<protein>
    <submittedName>
        <fullName evidence="8">Cobalt/nickel transport system permease protein</fullName>
    </submittedName>
</protein>
<sequence length="211" mass="20618">MVHMVEGIASLPVVAGCTVLAAAGVGYGLTRLAPEDMPRTAVVGAAFFVASLLHVPIGPSSAHLLANGLMGLLLGWACLPAMAVALLLQAVFFGFGGVTTLGLNLVMIGAPAVIAYYLFRGAARRGTGAWAAGLGAGALGVGLAATLAACVLALSGEAFLPAAKLVLAAHLPVIVAEALVTAAAIGLLARVKPDALGRAPAPAATPAEGAA</sequence>
<dbReference type="RefSeq" id="WP_097279702.1">
    <property type="nucleotide sequence ID" value="NZ_OCNJ01000005.1"/>
</dbReference>
<dbReference type="Proteomes" id="UP000219621">
    <property type="component" value="Unassembled WGS sequence"/>
</dbReference>
<feature type="transmembrane region" description="Helical" evidence="7">
    <location>
        <begin position="167"/>
        <end position="189"/>
    </location>
</feature>
<keyword evidence="9" id="KW-1185">Reference proteome</keyword>
<gene>
    <name evidence="8" type="ORF">SAMN05421508_105336</name>
</gene>
<evidence type="ECO:0000256" key="6">
    <source>
        <dbReference type="ARBA" id="ARBA00023136"/>
    </source>
</evidence>
<dbReference type="PANTHER" id="PTHR34229">
    <property type="entry name" value="METAL TRANSPORT PROTEIN HI_1621-RELATED"/>
    <property type="match status" value="1"/>
</dbReference>
<proteinExistence type="predicted"/>
<dbReference type="EMBL" id="OCNJ01000005">
    <property type="protein sequence ID" value="SOD96458.1"/>
    <property type="molecule type" value="Genomic_DNA"/>
</dbReference>
<dbReference type="InterPro" id="IPR002751">
    <property type="entry name" value="CbiM/NikMN"/>
</dbReference>
<keyword evidence="4 7" id="KW-0812">Transmembrane</keyword>
<accession>A0A286GLR5</accession>
<dbReference type="NCBIfam" id="NF004905">
    <property type="entry name" value="PRK06265.1-5"/>
    <property type="match status" value="1"/>
</dbReference>
<dbReference type="GO" id="GO:0005886">
    <property type="term" value="C:plasma membrane"/>
    <property type="evidence" value="ECO:0007669"/>
    <property type="project" value="UniProtKB-SubCell"/>
</dbReference>
<feature type="transmembrane region" description="Helical" evidence="7">
    <location>
        <begin position="37"/>
        <end position="57"/>
    </location>
</feature>